<evidence type="ECO:0000256" key="1">
    <source>
        <dbReference type="ARBA" id="ARBA00009502"/>
    </source>
</evidence>
<protein>
    <recommendedName>
        <fullName evidence="4">Mitochondrial ATP synthase epsilon chain domain-containing protein</fullName>
    </recommendedName>
</protein>
<dbReference type="InterPro" id="IPR036742">
    <property type="entry name" value="ATP_synth_F1_esu_sf_mt"/>
</dbReference>
<proteinExistence type="inferred from homology"/>
<dbReference type="RefSeq" id="XP_007880924.1">
    <property type="nucleotide sequence ID" value="XM_007882733.1"/>
</dbReference>
<reference evidence="2 3" key="1">
    <citation type="journal article" date="2013" name="Plant Cell">
        <title>The transition from a phytopathogenic smut ancestor to an anamorphic biocontrol agent deciphered by comparative whole-genome analysis.</title>
        <authorList>
            <person name="Lefebvre F."/>
            <person name="Joly D.L."/>
            <person name="Labbe C."/>
            <person name="Teichmann B."/>
            <person name="Linning R."/>
            <person name="Belzile F."/>
            <person name="Bakkeren G."/>
            <person name="Belanger R.R."/>
        </authorList>
    </citation>
    <scope>NUCLEOTIDE SEQUENCE [LARGE SCALE GENOMIC DNA]</scope>
    <source>
        <strain evidence="2 3">PF-1</strain>
    </source>
</reference>
<dbReference type="Gene3D" id="1.10.1620.20">
    <property type="entry name" value="ATP synthase, F1 complex, epsilon subunit superfamily, mitochondrial"/>
    <property type="match status" value="1"/>
</dbReference>
<dbReference type="CDD" id="cd12153">
    <property type="entry name" value="F1-ATPase_epsilon"/>
    <property type="match status" value="1"/>
</dbReference>
<name>A0A061H9J8_9BASI</name>
<dbReference type="eggNOG" id="KOG3495">
    <property type="taxonomic scope" value="Eukaryota"/>
</dbReference>
<dbReference type="AlphaFoldDB" id="A0A061H9J8"/>
<organism evidence="2 3">
    <name type="scientific">Pseudozyma flocculosa PF-1</name>
    <dbReference type="NCBI Taxonomy" id="1277687"/>
    <lineage>
        <taxon>Eukaryota</taxon>
        <taxon>Fungi</taxon>
        <taxon>Dikarya</taxon>
        <taxon>Basidiomycota</taxon>
        <taxon>Ustilaginomycotina</taxon>
        <taxon>Ustilaginomycetes</taxon>
        <taxon>Ustilaginales</taxon>
        <taxon>Ustilaginaceae</taxon>
        <taxon>Pseudozyma</taxon>
    </lineage>
</organism>
<dbReference type="KEGG" id="pfp:PFL1_05204"/>
<dbReference type="InterPro" id="IPR006721">
    <property type="entry name" value="ATP_synth_F1_esu_mt"/>
</dbReference>
<dbReference type="HOGENOM" id="CLU_187039_0_1_1"/>
<dbReference type="GeneID" id="19319301"/>
<evidence type="ECO:0000313" key="3">
    <source>
        <dbReference type="Proteomes" id="UP000053664"/>
    </source>
</evidence>
<dbReference type="GO" id="GO:0045259">
    <property type="term" value="C:proton-transporting ATP synthase complex"/>
    <property type="evidence" value="ECO:0007669"/>
    <property type="project" value="InterPro"/>
</dbReference>
<dbReference type="FunFam" id="1.10.1620.20:FF:000004">
    <property type="entry name" value="Related to atp synthase epsilon chain, mitochondrial"/>
    <property type="match status" value="1"/>
</dbReference>
<dbReference type="EMBL" id="KE361640">
    <property type="protein sequence ID" value="EPQ27281.1"/>
    <property type="molecule type" value="Genomic_DNA"/>
</dbReference>
<dbReference type="Proteomes" id="UP000053664">
    <property type="component" value="Unassembled WGS sequence"/>
</dbReference>
<sequence length="68" mass="7926">MSAASWRAHFTFNKYTSIAARATREVLKEEQRATAERRGYMALRYQEWKEGKAGDNVNMAEAEKKQQQ</sequence>
<gene>
    <name evidence="2" type="ORF">PFL1_05204</name>
</gene>
<dbReference type="GO" id="GO:0046933">
    <property type="term" value="F:proton-transporting ATP synthase activity, rotational mechanism"/>
    <property type="evidence" value="ECO:0007669"/>
    <property type="project" value="InterPro"/>
</dbReference>
<dbReference type="SUPFAM" id="SSF48690">
    <property type="entry name" value="Epsilon subunit of mitochondrial F1F0-ATP synthase"/>
    <property type="match status" value="1"/>
</dbReference>
<comment type="similarity">
    <text evidence="1">Belongs to the eukaryotic ATPase epsilon family.</text>
</comment>
<dbReference type="Pfam" id="PF04627">
    <property type="entry name" value="ATP-synt_Eps"/>
    <property type="match status" value="1"/>
</dbReference>
<evidence type="ECO:0008006" key="4">
    <source>
        <dbReference type="Google" id="ProtNLM"/>
    </source>
</evidence>
<evidence type="ECO:0000313" key="2">
    <source>
        <dbReference type="EMBL" id="EPQ27281.1"/>
    </source>
</evidence>
<dbReference type="OrthoDB" id="269124at2759"/>
<accession>A0A061H9J8</accession>
<dbReference type="GO" id="GO:0005743">
    <property type="term" value="C:mitochondrial inner membrane"/>
    <property type="evidence" value="ECO:0007669"/>
    <property type="project" value="InterPro"/>
</dbReference>